<protein>
    <submittedName>
        <fullName evidence="1">Uncharacterized protein</fullName>
    </submittedName>
</protein>
<dbReference type="GeneID" id="17275213"/>
<evidence type="ECO:0000313" key="1">
    <source>
        <dbReference type="EnsemblProtists" id="EOD29939"/>
    </source>
</evidence>
<accession>A0A0D3K2F4</accession>
<dbReference type="PaxDb" id="2903-EOD29939"/>
<dbReference type="EnsemblProtists" id="EOD29939">
    <property type="protein sequence ID" value="EOD29939"/>
    <property type="gene ID" value="EMIHUDRAFT_233332"/>
</dbReference>
<reference evidence="2" key="1">
    <citation type="journal article" date="2013" name="Nature">
        <title>Pan genome of the phytoplankton Emiliania underpins its global distribution.</title>
        <authorList>
            <person name="Read B.A."/>
            <person name="Kegel J."/>
            <person name="Klute M.J."/>
            <person name="Kuo A."/>
            <person name="Lefebvre S.C."/>
            <person name="Maumus F."/>
            <person name="Mayer C."/>
            <person name="Miller J."/>
            <person name="Monier A."/>
            <person name="Salamov A."/>
            <person name="Young J."/>
            <person name="Aguilar M."/>
            <person name="Claverie J.M."/>
            <person name="Frickenhaus S."/>
            <person name="Gonzalez K."/>
            <person name="Herman E.K."/>
            <person name="Lin Y.C."/>
            <person name="Napier J."/>
            <person name="Ogata H."/>
            <person name="Sarno A.F."/>
            <person name="Shmutz J."/>
            <person name="Schroeder D."/>
            <person name="de Vargas C."/>
            <person name="Verret F."/>
            <person name="von Dassow P."/>
            <person name="Valentin K."/>
            <person name="Van de Peer Y."/>
            <person name="Wheeler G."/>
            <person name="Dacks J.B."/>
            <person name="Delwiche C.F."/>
            <person name="Dyhrman S.T."/>
            <person name="Glockner G."/>
            <person name="John U."/>
            <person name="Richards T."/>
            <person name="Worden A.Z."/>
            <person name="Zhang X."/>
            <person name="Grigoriev I.V."/>
            <person name="Allen A.E."/>
            <person name="Bidle K."/>
            <person name="Borodovsky M."/>
            <person name="Bowler C."/>
            <person name="Brownlee C."/>
            <person name="Cock J.M."/>
            <person name="Elias M."/>
            <person name="Gladyshev V.N."/>
            <person name="Groth M."/>
            <person name="Guda C."/>
            <person name="Hadaegh A."/>
            <person name="Iglesias-Rodriguez M.D."/>
            <person name="Jenkins J."/>
            <person name="Jones B.M."/>
            <person name="Lawson T."/>
            <person name="Leese F."/>
            <person name="Lindquist E."/>
            <person name="Lobanov A."/>
            <person name="Lomsadze A."/>
            <person name="Malik S.B."/>
            <person name="Marsh M.E."/>
            <person name="Mackinder L."/>
            <person name="Mock T."/>
            <person name="Mueller-Roeber B."/>
            <person name="Pagarete A."/>
            <person name="Parker M."/>
            <person name="Probert I."/>
            <person name="Quesneville H."/>
            <person name="Raines C."/>
            <person name="Rensing S.A."/>
            <person name="Riano-Pachon D.M."/>
            <person name="Richier S."/>
            <person name="Rokitta S."/>
            <person name="Shiraiwa Y."/>
            <person name="Soanes D.M."/>
            <person name="van der Giezen M."/>
            <person name="Wahlund T.M."/>
            <person name="Williams B."/>
            <person name="Wilson W."/>
            <person name="Wolfe G."/>
            <person name="Wurch L.L."/>
        </authorList>
    </citation>
    <scope>NUCLEOTIDE SEQUENCE</scope>
</reference>
<reference evidence="1" key="2">
    <citation type="submission" date="2024-10" db="UniProtKB">
        <authorList>
            <consortium name="EnsemblProtists"/>
        </authorList>
    </citation>
    <scope>IDENTIFICATION</scope>
</reference>
<proteinExistence type="predicted"/>
<evidence type="ECO:0000313" key="2">
    <source>
        <dbReference type="Proteomes" id="UP000013827"/>
    </source>
</evidence>
<dbReference type="Proteomes" id="UP000013827">
    <property type="component" value="Unassembled WGS sequence"/>
</dbReference>
<keyword evidence="2" id="KW-1185">Reference proteome</keyword>
<organism evidence="1 2">
    <name type="scientific">Emiliania huxleyi (strain CCMP1516)</name>
    <dbReference type="NCBI Taxonomy" id="280463"/>
    <lineage>
        <taxon>Eukaryota</taxon>
        <taxon>Haptista</taxon>
        <taxon>Haptophyta</taxon>
        <taxon>Prymnesiophyceae</taxon>
        <taxon>Isochrysidales</taxon>
        <taxon>Noelaerhabdaceae</taxon>
        <taxon>Emiliania</taxon>
    </lineage>
</organism>
<dbReference type="AlphaFoldDB" id="A0A0D3K2F4"/>
<name>A0A0D3K2F4_EMIH1</name>
<sequence length="234" mass="24344">MLSLAALAAIATRALDSSSQASIVAAARRSRVRERQSSQRLREAASVPSGQLAGIVPDDVFRDTAIREGLASNLQEMERRRAEEQAIWAASEHDAAFAAARAALSRQSWPLSARQCGPLAVEAVRAATAECAPLPLSTVSWWAFYTEPLPGTFLEHYHEAVATIEAVSLLRGGGVRASACASGPVSAGAAPLRPLPLGDLLGSLAVSPVPLLLLLAITSGFGAGVARGLDEGDE</sequence>
<dbReference type="KEGG" id="ehx:EMIHUDRAFT_233332"/>
<dbReference type="RefSeq" id="XP_005782368.1">
    <property type="nucleotide sequence ID" value="XM_005782311.1"/>
</dbReference>
<dbReference type="HOGENOM" id="CLU_081710_0_0_1"/>